<dbReference type="Pfam" id="PF04326">
    <property type="entry name" value="SLFN_AlbA_2"/>
    <property type="match status" value="1"/>
</dbReference>
<reference evidence="2" key="1">
    <citation type="journal article" date="2021" name="Microorganisms">
        <title>Phylogenomic Reconstruction and Metabolic Potential of the Genus Aminobacter.</title>
        <authorList>
            <person name="Artuso I."/>
            <person name="Turrini P."/>
            <person name="Pirolo M."/>
            <person name="Lugli G.A."/>
            <person name="Ventura M."/>
            <person name="Visca P."/>
        </authorList>
    </citation>
    <scope>NUCLEOTIDE SEQUENCE</scope>
    <source>
        <strain evidence="2">LMG 26462</strain>
    </source>
</reference>
<evidence type="ECO:0000313" key="2">
    <source>
        <dbReference type="EMBL" id="MBT1159998.1"/>
    </source>
</evidence>
<dbReference type="RefSeq" id="WP_214393784.1">
    <property type="nucleotide sequence ID" value="NZ_JAFLWW010000015.1"/>
</dbReference>
<evidence type="ECO:0000259" key="1">
    <source>
        <dbReference type="Pfam" id="PF04326"/>
    </source>
</evidence>
<comment type="caution">
    <text evidence="2">The sequence shown here is derived from an EMBL/GenBank/DDBJ whole genome shotgun (WGS) entry which is preliminary data.</text>
</comment>
<name>A0A9X1AHU7_9HYPH</name>
<keyword evidence="3" id="KW-1185">Reference proteome</keyword>
<evidence type="ECO:0000313" key="3">
    <source>
        <dbReference type="Proteomes" id="UP001138921"/>
    </source>
</evidence>
<dbReference type="Gene3D" id="3.30.950.30">
    <property type="entry name" value="Schlafen, AAA domain"/>
    <property type="match status" value="1"/>
</dbReference>
<dbReference type="EMBL" id="JAFLWW010000015">
    <property type="protein sequence ID" value="MBT1159998.1"/>
    <property type="molecule type" value="Genomic_DNA"/>
</dbReference>
<dbReference type="GO" id="GO:0005524">
    <property type="term" value="F:ATP binding"/>
    <property type="evidence" value="ECO:0007669"/>
    <property type="project" value="UniProtKB-KW"/>
</dbReference>
<gene>
    <name evidence="2" type="ORF">J1C56_31145</name>
</gene>
<dbReference type="InterPro" id="IPR007421">
    <property type="entry name" value="Schlafen_AlbA_2_dom"/>
</dbReference>
<dbReference type="AlphaFoldDB" id="A0A9X1AHU7"/>
<sequence>MEEYELDRGICLLISLGKLQESFDYFGILCSPKIGDLGLDDLRVLSDGNRGSLDAALSDVLGGETSRVEFKSSLLFDWKKYLKEKNDDAEEYRLEALVHSVMKTIAAFSNTDGGVIFVGVADDGSICGLEKDFQLTNKKRGDYDGWEQYLRAQVESRFFDGKSINAYVRTEPLVKEGNVFVRIQVAARSELTFMKKGAALSYS</sequence>
<keyword evidence="2" id="KW-0547">Nucleotide-binding</keyword>
<accession>A0A9X1AHU7</accession>
<reference evidence="2" key="2">
    <citation type="submission" date="2021-03" db="EMBL/GenBank/DDBJ databases">
        <authorList>
            <person name="Artuso I."/>
            <person name="Turrini P."/>
            <person name="Pirolo M."/>
            <person name="Lugli G.A."/>
            <person name="Ventura M."/>
            <person name="Visca P."/>
        </authorList>
    </citation>
    <scope>NUCLEOTIDE SEQUENCE</scope>
    <source>
        <strain evidence="2">LMG 26462</strain>
    </source>
</reference>
<keyword evidence="2" id="KW-0067">ATP-binding</keyword>
<proteinExistence type="predicted"/>
<dbReference type="Proteomes" id="UP001138921">
    <property type="component" value="Unassembled WGS sequence"/>
</dbReference>
<feature type="domain" description="Schlafen AlbA-2" evidence="1">
    <location>
        <begin position="64"/>
        <end position="162"/>
    </location>
</feature>
<organism evidence="2 3">
    <name type="scientific">Aminobacter anthyllidis</name>
    <dbReference type="NCBI Taxonomy" id="1035067"/>
    <lineage>
        <taxon>Bacteria</taxon>
        <taxon>Pseudomonadati</taxon>
        <taxon>Pseudomonadota</taxon>
        <taxon>Alphaproteobacteria</taxon>
        <taxon>Hyphomicrobiales</taxon>
        <taxon>Phyllobacteriaceae</taxon>
        <taxon>Aminobacter</taxon>
    </lineage>
</organism>
<protein>
    <submittedName>
        <fullName evidence="2">ATP-binding protein</fullName>
    </submittedName>
</protein>
<dbReference type="InterPro" id="IPR038461">
    <property type="entry name" value="Schlafen_AlbA_2_dom_sf"/>
</dbReference>